<dbReference type="InParanoid" id="A0A6P9AJR8"/>
<dbReference type="GO" id="GO:0007059">
    <property type="term" value="P:chromosome segregation"/>
    <property type="evidence" value="ECO:0007669"/>
    <property type="project" value="InterPro"/>
</dbReference>
<dbReference type="Proteomes" id="UP001652622">
    <property type="component" value="Unplaced"/>
</dbReference>
<dbReference type="GO" id="GO:0005876">
    <property type="term" value="C:spindle microtubule"/>
    <property type="evidence" value="ECO:0007669"/>
    <property type="project" value="TreeGrafter"/>
</dbReference>
<sequence length="278" mass="32147">MVIVAMEEDKAAIDSPGDADARNWDTISSNLNDLCFHLNSKISNIKKSLQLRKIDQDPSLKTVLSKVVHEMFLLNNLLNKLEEEYHHQKRLQKQLKDLQESMERDYLEAQHLEENVPIYLPRATQGSSMGVTLKEKEPCKAEENKCAKKSAKISKCIREAPFITDKEFDSVPSYMKGRLTCSHVNAVVAEINKAVASKYSIMRQPLKTMGNPTRNLYFRFQEQETKDTKGEYFIVEADIEEFTQLKADKRFHSILTILRHCHRVREIRGSRLVRYAIC</sequence>
<feature type="coiled-coil region" evidence="5">
    <location>
        <begin position="74"/>
        <end position="115"/>
    </location>
</feature>
<accession>A0A6P9AJR8</accession>
<evidence type="ECO:0000313" key="6">
    <source>
        <dbReference type="Proteomes" id="UP001652622"/>
    </source>
</evidence>
<organism evidence="6 7">
    <name type="scientific">Pantherophis guttatus</name>
    <name type="common">Corn snake</name>
    <name type="synonym">Elaphe guttata</name>
    <dbReference type="NCBI Taxonomy" id="94885"/>
    <lineage>
        <taxon>Eukaryota</taxon>
        <taxon>Metazoa</taxon>
        <taxon>Chordata</taxon>
        <taxon>Craniata</taxon>
        <taxon>Vertebrata</taxon>
        <taxon>Euteleostomi</taxon>
        <taxon>Lepidosauria</taxon>
        <taxon>Squamata</taxon>
        <taxon>Bifurcata</taxon>
        <taxon>Unidentata</taxon>
        <taxon>Episquamata</taxon>
        <taxon>Toxicofera</taxon>
        <taxon>Serpentes</taxon>
        <taxon>Colubroidea</taxon>
        <taxon>Colubridae</taxon>
        <taxon>Colubrinae</taxon>
        <taxon>Pantherophis</taxon>
    </lineage>
</organism>
<dbReference type="FunFam" id="1.10.10.1890:FF:000002">
    <property type="entry name" value="Spindle and kinetochore-associated protein 1"/>
    <property type="match status" value="1"/>
</dbReference>
<dbReference type="GO" id="GO:0051301">
    <property type="term" value="P:cell division"/>
    <property type="evidence" value="ECO:0007669"/>
    <property type="project" value="InterPro"/>
</dbReference>
<gene>
    <name evidence="7" type="primary">SKA1</name>
</gene>
<reference evidence="7" key="1">
    <citation type="submission" date="2025-08" db="UniProtKB">
        <authorList>
            <consortium name="RefSeq"/>
        </authorList>
    </citation>
    <scope>IDENTIFICATION</scope>
    <source>
        <tissue evidence="7">Blood</tissue>
    </source>
</reference>
<dbReference type="Pfam" id="PF07160">
    <property type="entry name" value="SKA1"/>
    <property type="match status" value="1"/>
</dbReference>
<dbReference type="PANTHER" id="PTHR28573">
    <property type="entry name" value="SPINDLE AND KINETOCHORE-ASSOCIATED PROTEIN 1"/>
    <property type="match status" value="1"/>
</dbReference>
<name>A0A6P9AJR8_PANGU</name>
<evidence type="ECO:0000256" key="4">
    <source>
        <dbReference type="ARBA" id="ARBA00047202"/>
    </source>
</evidence>
<evidence type="ECO:0000256" key="2">
    <source>
        <dbReference type="ARBA" id="ARBA00023054"/>
    </source>
</evidence>
<proteinExistence type="inferred from homology"/>
<dbReference type="GO" id="GO:0008017">
    <property type="term" value="F:microtubule binding"/>
    <property type="evidence" value="ECO:0007669"/>
    <property type="project" value="InterPro"/>
</dbReference>
<keyword evidence="2 5" id="KW-0175">Coiled coil</keyword>
<dbReference type="GO" id="GO:0000278">
    <property type="term" value="P:mitotic cell cycle"/>
    <property type="evidence" value="ECO:0007669"/>
    <property type="project" value="TreeGrafter"/>
</dbReference>
<dbReference type="InterPro" id="IPR042031">
    <property type="entry name" value="SKA1_MBD_sf"/>
</dbReference>
<evidence type="ECO:0000256" key="3">
    <source>
        <dbReference type="ARBA" id="ARBA00047182"/>
    </source>
</evidence>
<dbReference type="GeneID" id="117654838"/>
<dbReference type="GO" id="GO:0031110">
    <property type="term" value="P:regulation of microtubule polymerization or depolymerization"/>
    <property type="evidence" value="ECO:0007669"/>
    <property type="project" value="TreeGrafter"/>
</dbReference>
<comment type="similarity">
    <text evidence="1">Belongs to the SKA1 family.</text>
</comment>
<keyword evidence="6" id="KW-1185">Reference proteome</keyword>
<dbReference type="RefSeq" id="XP_034257654.1">
    <property type="nucleotide sequence ID" value="XM_034401763.2"/>
</dbReference>
<protein>
    <recommendedName>
        <fullName evidence="3">SKA complex subunit 1</fullName>
    </recommendedName>
    <alternativeName>
        <fullName evidence="4">Spindle and kinetochore-associated protein 1</fullName>
    </alternativeName>
</protein>
<evidence type="ECO:0000256" key="1">
    <source>
        <dbReference type="ARBA" id="ARBA00006836"/>
    </source>
</evidence>
<evidence type="ECO:0000256" key="5">
    <source>
        <dbReference type="SAM" id="Coils"/>
    </source>
</evidence>
<dbReference type="Gene3D" id="1.10.10.1890">
    <property type="entry name" value="Ska1 microtubule binding domain-like"/>
    <property type="match status" value="1"/>
</dbReference>
<dbReference type="GO" id="GO:0072686">
    <property type="term" value="C:mitotic spindle"/>
    <property type="evidence" value="ECO:0007669"/>
    <property type="project" value="TreeGrafter"/>
</dbReference>
<dbReference type="PANTHER" id="PTHR28573:SF1">
    <property type="entry name" value="SPINDLE AND KINETOCHORE-ASSOCIATED PROTEIN 1"/>
    <property type="match status" value="1"/>
</dbReference>
<dbReference type="InterPro" id="IPR009829">
    <property type="entry name" value="SKA1"/>
</dbReference>
<dbReference type="Gene3D" id="6.10.250.1370">
    <property type="match status" value="1"/>
</dbReference>
<dbReference type="GO" id="GO:0000940">
    <property type="term" value="C:outer kinetochore"/>
    <property type="evidence" value="ECO:0007669"/>
    <property type="project" value="TreeGrafter"/>
</dbReference>
<dbReference type="OMA" id="PTGMRED"/>
<dbReference type="CTD" id="220134"/>
<dbReference type="KEGG" id="pgut:117654838"/>
<dbReference type="AlphaFoldDB" id="A0A6P9AJR8"/>
<evidence type="ECO:0000313" key="7">
    <source>
        <dbReference type="RefSeq" id="XP_034257654.1"/>
    </source>
</evidence>